<protein>
    <submittedName>
        <fullName evidence="2">Putative gdp-d-glucose phosphorylase 1 isoform x1</fullName>
    </submittedName>
</protein>
<feature type="non-terminal residue" evidence="2">
    <location>
        <position position="1"/>
    </location>
</feature>
<name>A0A0V0GC68_TRIDM</name>
<evidence type="ECO:0000313" key="2">
    <source>
        <dbReference type="EMBL" id="JAP05707.1"/>
    </source>
</evidence>
<dbReference type="InterPro" id="IPR058866">
    <property type="entry name" value="GDPGP1_N"/>
</dbReference>
<proteinExistence type="predicted"/>
<dbReference type="GO" id="GO:0000166">
    <property type="term" value="F:nucleotide binding"/>
    <property type="evidence" value="ECO:0007669"/>
    <property type="project" value="UniProtKB-KW"/>
</dbReference>
<dbReference type="PANTHER" id="PTHR20884">
    <property type="entry name" value="GDP-D-GLUCOSE PHOSPHORYLASE 1"/>
    <property type="match status" value="1"/>
</dbReference>
<reference evidence="2" key="1">
    <citation type="journal article" date="2018" name="J. Proteomics">
        <title>Exploring the molecular complexity of Triatoma dimidiata sialome.</title>
        <authorList>
            <person name="Santiago P.B."/>
            <person name="de Araujo C.N."/>
            <person name="Charneau S."/>
            <person name="Bastos I.M.D."/>
            <person name="Assumpcao T.C.F."/>
            <person name="Queiroz R.M.L."/>
            <person name="Praca Y.R."/>
            <person name="Cordeiro T.M."/>
            <person name="Garcia C.H.S."/>
            <person name="da Silva I.G."/>
            <person name="Raiol T."/>
            <person name="Motta F.N."/>
            <person name="de Araujo Oliveira J.V."/>
            <person name="de Sousa M.V."/>
            <person name="Ribeiro J.M.C."/>
            <person name="de Santana J.M."/>
        </authorList>
    </citation>
    <scope>NUCLEOTIDE SEQUENCE</scope>
    <source>
        <strain evidence="2">Santander</strain>
        <tissue evidence="2">Salivary glands</tissue>
    </source>
</reference>
<dbReference type="GO" id="GO:0005737">
    <property type="term" value="C:cytoplasm"/>
    <property type="evidence" value="ECO:0007669"/>
    <property type="project" value="UniProtKB-SubCell"/>
</dbReference>
<dbReference type="GO" id="GO:0006006">
    <property type="term" value="P:glucose metabolic process"/>
    <property type="evidence" value="ECO:0007669"/>
    <property type="project" value="TreeGrafter"/>
</dbReference>
<dbReference type="InterPro" id="IPR026506">
    <property type="entry name" value="GDPGP"/>
</dbReference>
<dbReference type="GO" id="GO:0080048">
    <property type="term" value="F:GDP-D-glucose phosphorylase activity"/>
    <property type="evidence" value="ECO:0007669"/>
    <property type="project" value="UniProtKB-EC"/>
</dbReference>
<sequence>FSDTNYLIRTDWNDIKLSTFAQVFEQIWTEKVEEGVFRYKINLLNAKFLKGNFKFFAQLNTDRVKNRRPPQILSSLTQPFDKNVFNFTKLYKQEFMFHIIYSDLENGCEKSGNYIAINASPLEFGHSLLLPSLVENLPQLLTFDSIEFAICTLLSNYNPAFRIGFNSLCAYATVNHLHLHAYYLNQRMLLETIEVLHLSGNCYILEKHPSKGYVFEIKALKDILPIIRARQLVQTTDRDCIRIYIWARTHSEEIKVLDEFNPALCELFGHLLVKTEECYEELIEDKVVEILESITDAPFNETKQ</sequence>
<feature type="domain" description="GDPGP1-like N-terminal" evidence="1">
    <location>
        <begin position="20"/>
        <end position="182"/>
    </location>
</feature>
<accession>A0A0V0GC68</accession>
<dbReference type="GO" id="GO:0016787">
    <property type="term" value="F:hydrolase activity"/>
    <property type="evidence" value="ECO:0007669"/>
    <property type="project" value="UniProtKB-KW"/>
</dbReference>
<organism evidence="2">
    <name type="scientific">Triatoma dimidiata</name>
    <name type="common">Kissing bug</name>
    <name type="synonym">Meccus dimidiatus</name>
    <dbReference type="NCBI Taxonomy" id="72491"/>
    <lineage>
        <taxon>Eukaryota</taxon>
        <taxon>Metazoa</taxon>
        <taxon>Ecdysozoa</taxon>
        <taxon>Arthropoda</taxon>
        <taxon>Hexapoda</taxon>
        <taxon>Insecta</taxon>
        <taxon>Pterygota</taxon>
        <taxon>Neoptera</taxon>
        <taxon>Paraneoptera</taxon>
        <taxon>Hemiptera</taxon>
        <taxon>Heteroptera</taxon>
        <taxon>Panheteroptera</taxon>
        <taxon>Cimicomorpha</taxon>
        <taxon>Reduviidae</taxon>
        <taxon>Triatominae</taxon>
        <taxon>Triatoma</taxon>
    </lineage>
</organism>
<dbReference type="PANTHER" id="PTHR20884:SF8">
    <property type="entry name" value="GDP-D-GLUCOSE PHOSPHORYLASE 1"/>
    <property type="match status" value="1"/>
</dbReference>
<feature type="non-terminal residue" evidence="2">
    <location>
        <position position="304"/>
    </location>
</feature>
<dbReference type="Pfam" id="PF26217">
    <property type="entry name" value="GDPGP1_N"/>
    <property type="match status" value="1"/>
</dbReference>
<dbReference type="AlphaFoldDB" id="A0A0V0GC68"/>
<dbReference type="GO" id="GO:0005085">
    <property type="term" value="F:guanyl-nucleotide exchange factor activity"/>
    <property type="evidence" value="ECO:0007669"/>
    <property type="project" value="UniProtKB-KW"/>
</dbReference>
<dbReference type="EMBL" id="GECL01000417">
    <property type="protein sequence ID" value="JAP05707.1"/>
    <property type="molecule type" value="Transcribed_RNA"/>
</dbReference>
<evidence type="ECO:0000259" key="1">
    <source>
        <dbReference type="Pfam" id="PF26217"/>
    </source>
</evidence>